<sequence>MITSTEPITISEVEFDVLWKHLDLDETPLILDVASPGATWDERKQIERATWDELGRRGLGVPSNVDYRLEDLMRLLFQPKREIDARLWVGHLLRAIIATDGRRAVQATWEHGQIALREADVTGLPRHALALLPQTPAGPGASVTLRSEDFAAVAQAATPQEFEQELRARGVRAQDVETLKTMFGKVLAQGQFGSAARDSWGSRHRADRVISFYDTEEGGRYLQARKESVSSEAWTTISPADPRRMLQQITQLHEENVNNAER</sequence>
<accession>A0A4Q7KJP4</accession>
<name>A0A4Q7KJP4_9PSEU</name>
<evidence type="ECO:0000313" key="5">
    <source>
        <dbReference type="EMBL" id="RZS36769.1"/>
    </source>
</evidence>
<dbReference type="AlphaFoldDB" id="A0A4Q7KJP4"/>
<dbReference type="Pfam" id="PF14011">
    <property type="entry name" value="ESX-1_EspG"/>
    <property type="match status" value="1"/>
</dbReference>
<comment type="subcellular location">
    <subcellularLocation>
        <location evidence="1">Cytoplasm</location>
    </subcellularLocation>
</comment>
<keyword evidence="4" id="KW-0143">Chaperone</keyword>
<dbReference type="OrthoDB" id="3679349at2"/>
<evidence type="ECO:0000256" key="2">
    <source>
        <dbReference type="ARBA" id="ARBA00006411"/>
    </source>
</evidence>
<evidence type="ECO:0000256" key="4">
    <source>
        <dbReference type="ARBA" id="ARBA00023186"/>
    </source>
</evidence>
<comment type="caution">
    <text evidence="5">The sequence shown here is derived from an EMBL/GenBank/DDBJ whole genome shotgun (WGS) entry which is preliminary data.</text>
</comment>
<reference evidence="5 6" key="1">
    <citation type="submission" date="2019-02" db="EMBL/GenBank/DDBJ databases">
        <title>Genomic Encyclopedia of Type Strains, Phase IV (KMG-IV): sequencing the most valuable type-strain genomes for metagenomic binning, comparative biology and taxonomic classification.</title>
        <authorList>
            <person name="Goeker M."/>
        </authorList>
    </citation>
    <scope>NUCLEOTIDE SEQUENCE [LARGE SCALE GENOMIC DNA]</scope>
    <source>
        <strain evidence="5 6">DSM 101727</strain>
    </source>
</reference>
<gene>
    <name evidence="5" type="ORF">EV193_1063</name>
</gene>
<comment type="similarity">
    <text evidence="2">Belongs to the EspG family.</text>
</comment>
<dbReference type="InterPro" id="IPR025734">
    <property type="entry name" value="EspG"/>
</dbReference>
<dbReference type="EMBL" id="SGWQ01000006">
    <property type="protein sequence ID" value="RZS36769.1"/>
    <property type="molecule type" value="Genomic_DNA"/>
</dbReference>
<evidence type="ECO:0000256" key="1">
    <source>
        <dbReference type="ARBA" id="ARBA00004496"/>
    </source>
</evidence>
<proteinExistence type="inferred from homology"/>
<keyword evidence="6" id="KW-1185">Reference proteome</keyword>
<keyword evidence="3" id="KW-0963">Cytoplasm</keyword>
<protein>
    <submittedName>
        <fullName evidence="5">ESAT-6 protein secretion system EspG family protein</fullName>
    </submittedName>
</protein>
<evidence type="ECO:0000313" key="6">
    <source>
        <dbReference type="Proteomes" id="UP000294257"/>
    </source>
</evidence>
<dbReference type="RefSeq" id="WP_130345411.1">
    <property type="nucleotide sequence ID" value="NZ_SGWQ01000006.1"/>
</dbReference>
<evidence type="ECO:0000256" key="3">
    <source>
        <dbReference type="ARBA" id="ARBA00022490"/>
    </source>
</evidence>
<dbReference type="Proteomes" id="UP000294257">
    <property type="component" value="Unassembled WGS sequence"/>
</dbReference>
<organism evidence="5 6">
    <name type="scientific">Herbihabitans rhizosphaerae</name>
    <dbReference type="NCBI Taxonomy" id="1872711"/>
    <lineage>
        <taxon>Bacteria</taxon>
        <taxon>Bacillati</taxon>
        <taxon>Actinomycetota</taxon>
        <taxon>Actinomycetes</taxon>
        <taxon>Pseudonocardiales</taxon>
        <taxon>Pseudonocardiaceae</taxon>
        <taxon>Herbihabitans</taxon>
    </lineage>
</organism>